<evidence type="ECO:0000313" key="3">
    <source>
        <dbReference type="Proteomes" id="UP001244297"/>
    </source>
</evidence>
<name>A0ABT8AVF3_9HYPH</name>
<comment type="caution">
    <text evidence="2">The sequence shown here is derived from an EMBL/GenBank/DDBJ whole genome shotgun (WGS) entry which is preliminary data.</text>
</comment>
<dbReference type="PROSITE" id="PS51707">
    <property type="entry name" value="CYTH"/>
    <property type="match status" value="1"/>
</dbReference>
<dbReference type="SUPFAM" id="SSF55154">
    <property type="entry name" value="CYTH-like phosphatases"/>
    <property type="match status" value="1"/>
</dbReference>
<reference evidence="3" key="1">
    <citation type="journal article" date="2019" name="Int. J. Syst. Evol. Microbiol.">
        <title>The Global Catalogue of Microorganisms (GCM) 10K type strain sequencing project: providing services to taxonomists for standard genome sequencing and annotation.</title>
        <authorList>
            <consortium name="The Broad Institute Genomics Platform"/>
            <consortium name="The Broad Institute Genome Sequencing Center for Infectious Disease"/>
            <person name="Wu L."/>
            <person name="Ma J."/>
        </authorList>
    </citation>
    <scope>NUCLEOTIDE SEQUENCE [LARGE SCALE GENOMIC DNA]</scope>
    <source>
        <strain evidence="3">CECT 7806</strain>
    </source>
</reference>
<gene>
    <name evidence="2" type="ORF">QWZ18_25015</name>
</gene>
<evidence type="ECO:0000259" key="1">
    <source>
        <dbReference type="PROSITE" id="PS51707"/>
    </source>
</evidence>
<dbReference type="EMBL" id="JAUFPT010000086">
    <property type="protein sequence ID" value="MDN3573861.1"/>
    <property type="molecule type" value="Genomic_DNA"/>
</dbReference>
<dbReference type="PANTHER" id="PTHR40114">
    <property type="entry name" value="SLR0698 PROTEIN"/>
    <property type="match status" value="1"/>
</dbReference>
<keyword evidence="3" id="KW-1185">Reference proteome</keyword>
<organism evidence="2 3">
    <name type="scientific">Methylobacterium longum</name>
    <dbReference type="NCBI Taxonomy" id="767694"/>
    <lineage>
        <taxon>Bacteria</taxon>
        <taxon>Pseudomonadati</taxon>
        <taxon>Pseudomonadota</taxon>
        <taxon>Alphaproteobacteria</taxon>
        <taxon>Hyphomicrobiales</taxon>
        <taxon>Methylobacteriaceae</taxon>
        <taxon>Methylobacterium</taxon>
    </lineage>
</organism>
<sequence length="157" mass="17534">MPVEIERKFIAHPSVLALCRSGTHFVQGYLYTDDANTIRIRQAEDRTLITWKSSRRGACRDEIEFAIAPRDGAALLARVPPGRRLEKTRYRVAHAGAVWDVDVFGGALAGLILAEIELEREDQPVVVPPWTEREVTADPRYRNSRLAAGAPSEREAA</sequence>
<evidence type="ECO:0000313" key="2">
    <source>
        <dbReference type="EMBL" id="MDN3573861.1"/>
    </source>
</evidence>
<dbReference type="CDD" id="cd07891">
    <property type="entry name" value="CYTH-like_CthTTM-like_1"/>
    <property type="match status" value="1"/>
</dbReference>
<accession>A0ABT8AVF3</accession>
<dbReference type="RefSeq" id="WP_238292096.1">
    <property type="nucleotide sequence ID" value="NZ_BPQS01000050.1"/>
</dbReference>
<dbReference type="SMART" id="SM01118">
    <property type="entry name" value="CYTH"/>
    <property type="match status" value="1"/>
</dbReference>
<protein>
    <submittedName>
        <fullName evidence="2">CYTH domain-containing protein</fullName>
    </submittedName>
</protein>
<dbReference type="InterPro" id="IPR023577">
    <property type="entry name" value="CYTH_domain"/>
</dbReference>
<dbReference type="Gene3D" id="2.40.320.10">
    <property type="entry name" value="Hypothetical Protein Pfu-838710-001"/>
    <property type="match status" value="1"/>
</dbReference>
<dbReference type="Proteomes" id="UP001244297">
    <property type="component" value="Unassembled WGS sequence"/>
</dbReference>
<dbReference type="Pfam" id="PF01928">
    <property type="entry name" value="CYTH"/>
    <property type="match status" value="1"/>
</dbReference>
<dbReference type="PIRSF" id="PIRSF016487">
    <property type="entry name" value="CYTH_UCP016487"/>
    <property type="match status" value="1"/>
</dbReference>
<dbReference type="PANTHER" id="PTHR40114:SF1">
    <property type="entry name" value="SLR0698 PROTEIN"/>
    <property type="match status" value="1"/>
</dbReference>
<dbReference type="InterPro" id="IPR012042">
    <property type="entry name" value="NeuTTM/CthTTM-like"/>
</dbReference>
<proteinExistence type="predicted"/>
<dbReference type="InterPro" id="IPR033469">
    <property type="entry name" value="CYTH-like_dom_sf"/>
</dbReference>
<feature type="domain" description="CYTH" evidence="1">
    <location>
        <begin position="2"/>
        <end position="157"/>
    </location>
</feature>